<evidence type="ECO:0008006" key="4">
    <source>
        <dbReference type="Google" id="ProtNLM"/>
    </source>
</evidence>
<protein>
    <recommendedName>
        <fullName evidence="4">Transmembrane protein</fullName>
    </recommendedName>
</protein>
<sequence length="254" mass="30174">MKSQANQLLEKMNNCHIHIKQKSKPSIHFKKMVLTYHWSLAINKLQKIFTLRCKLPLEKIKNEELIIKQSRSMQNSQIFNKQKSNKHIRYLSQQPQQLEIYSQLDQNLISEEINDLTSLSKNNHTQNKSRKLNNVKIQNQQNDLKQSDYFNLQNSLDQLKFNEEFLNLFKKQKQLSQFGQLGINKIKEQEMLIQKIIESRPSKPNPDFKIFLSLNKKPQIEIPQQAKIQQQNQQPVFLILVIFFITLISMYIIV</sequence>
<evidence type="ECO:0000313" key="2">
    <source>
        <dbReference type="EMBL" id="CAD8067856.1"/>
    </source>
</evidence>
<gene>
    <name evidence="2" type="ORF">PPRIM_AZ9-3.1.T0410200</name>
</gene>
<dbReference type="OMA" id="CHIHIKQ"/>
<reference evidence="2" key="1">
    <citation type="submission" date="2021-01" db="EMBL/GenBank/DDBJ databases">
        <authorList>
            <consortium name="Genoscope - CEA"/>
            <person name="William W."/>
        </authorList>
    </citation>
    <scope>NUCLEOTIDE SEQUENCE</scope>
</reference>
<feature type="transmembrane region" description="Helical" evidence="1">
    <location>
        <begin position="235"/>
        <end position="253"/>
    </location>
</feature>
<accession>A0A8S1LSV7</accession>
<keyword evidence="3" id="KW-1185">Reference proteome</keyword>
<dbReference type="EMBL" id="CAJJDM010000040">
    <property type="protein sequence ID" value="CAD8067856.1"/>
    <property type="molecule type" value="Genomic_DNA"/>
</dbReference>
<organism evidence="2 3">
    <name type="scientific">Paramecium primaurelia</name>
    <dbReference type="NCBI Taxonomy" id="5886"/>
    <lineage>
        <taxon>Eukaryota</taxon>
        <taxon>Sar</taxon>
        <taxon>Alveolata</taxon>
        <taxon>Ciliophora</taxon>
        <taxon>Intramacronucleata</taxon>
        <taxon>Oligohymenophorea</taxon>
        <taxon>Peniculida</taxon>
        <taxon>Parameciidae</taxon>
        <taxon>Paramecium</taxon>
    </lineage>
</organism>
<keyword evidence="1" id="KW-0812">Transmembrane</keyword>
<keyword evidence="1" id="KW-1133">Transmembrane helix</keyword>
<dbReference type="AlphaFoldDB" id="A0A8S1LSV7"/>
<dbReference type="Proteomes" id="UP000688137">
    <property type="component" value="Unassembled WGS sequence"/>
</dbReference>
<evidence type="ECO:0000256" key="1">
    <source>
        <dbReference type="SAM" id="Phobius"/>
    </source>
</evidence>
<comment type="caution">
    <text evidence="2">The sequence shown here is derived from an EMBL/GenBank/DDBJ whole genome shotgun (WGS) entry which is preliminary data.</text>
</comment>
<name>A0A8S1LSV7_PARPR</name>
<proteinExistence type="predicted"/>
<keyword evidence="1" id="KW-0472">Membrane</keyword>
<evidence type="ECO:0000313" key="3">
    <source>
        <dbReference type="Proteomes" id="UP000688137"/>
    </source>
</evidence>